<keyword evidence="2" id="KW-1185">Reference proteome</keyword>
<dbReference type="GO" id="GO:0006364">
    <property type="term" value="P:rRNA processing"/>
    <property type="evidence" value="ECO:0007669"/>
    <property type="project" value="InterPro"/>
</dbReference>
<dbReference type="AlphaFoldDB" id="A0A5A9MX67"/>
<sequence>MDQESWLSCEKTAVLQGGFLLAGQICQPEPLSSLKKEDWNQIGSPIVNAVKEICGYPLKHTKDTLFWRKKIICIVWSKLLELRNTEDIDIRWKDDPLFAVQNSLPDINHTLLFELVKSMSFSTIYVELLLCFQPSERCKELELLVNHVISNSTEADVKLFLEVWWELLKGRRGPLDTLDQLFTAQCSCLLTSTTEPSPLASKRFKPDPESSSTCMLNVLFEGLREIKERFTSSEFCSFALSNCLDTLYTHYLLNSASDLPIELKLQNVSCTVNLRMKNESVDGFDLVEVIREVERDLAAALTPAETKPCGMTFIQTMQITLEIICSWEVMGLLKTPINDPSATSIRLKESLSRVLASLEKLSHAKDLIGNGQTLDNLKVSLKGLLTSLSFNVPESSTAELANISMVIIDNHLNGFQGLPELFASKLSQDFNEAEWIECLERNKSMFQTKHLVMTLISTLIAKSQSDADVQYCKKLKDVIVDIFCQLSLPDKNSTLSQILSISKKGLHGFLPSSVTAGFAEELNLSFNSIIQSGTNSSLDAAVSAVAQVAFQNPEAALRRCCQMAVVNLGSHTLIAKILMHLPGLISSTKVHKDTRDNLMCRCLQDTVWSKLSSTQEENQFLQFVTELMKCNLIGSEGEKQSFLPPREVVRVFVQPYLFSASSCNLELCLRLLRSTLTQDSESESVHWLMSCSPFPLLYCLAQLLNECCRCWDPPVEGVTTLLIESKELLLAVVHTLGTIVGKEVVRAPDDWSRALFWLYSQVEELDWTVRLCLKEVWGDHFKYEVPNSLLAVSDLPEQEWTGLHLPQYGQGTGLLAWLECCTLSDSVYKAMMDSLSLNLLKPDEVNMFSKGLLVAVSQILPWCTAGEWDRLLKVLQELLQSNKLYVPFSLEYVDFLPLLDLRSFSIELRLSVFLLRIFQLLCSPSCSDWLLPQGWVYTGRLYATAMRGVIYTVCEKLPLPSTTGSPKTTVEKSGACSQEVLFVLGQLFCHVLHVQVMIPGQPEALFLCALEILTRYEAVLSAYPESCTALQGLNTRHFFTTIADNLQCTEMKAVLHQKIAQL</sequence>
<evidence type="ECO:0000313" key="2">
    <source>
        <dbReference type="Proteomes" id="UP000324632"/>
    </source>
</evidence>
<name>A0A5A9MX67_9TELE</name>
<organism evidence="1 2">
    <name type="scientific">Triplophysa tibetana</name>
    <dbReference type="NCBI Taxonomy" id="1572043"/>
    <lineage>
        <taxon>Eukaryota</taxon>
        <taxon>Metazoa</taxon>
        <taxon>Chordata</taxon>
        <taxon>Craniata</taxon>
        <taxon>Vertebrata</taxon>
        <taxon>Euteleostomi</taxon>
        <taxon>Actinopterygii</taxon>
        <taxon>Neopterygii</taxon>
        <taxon>Teleostei</taxon>
        <taxon>Ostariophysi</taxon>
        <taxon>Cypriniformes</taxon>
        <taxon>Nemacheilidae</taxon>
        <taxon>Triplophysa</taxon>
    </lineage>
</organism>
<dbReference type="OrthoDB" id="9875414at2759"/>
<reference evidence="1 2" key="1">
    <citation type="journal article" date="2019" name="Mol. Ecol. Resour.">
        <title>Chromosome-level genome assembly of Triplophysa tibetana, a fish adapted to the harsh high-altitude environment of the Tibetan Plateau.</title>
        <authorList>
            <person name="Yang X."/>
            <person name="Liu H."/>
            <person name="Ma Z."/>
            <person name="Zou Y."/>
            <person name="Zou M."/>
            <person name="Mao Y."/>
            <person name="Li X."/>
            <person name="Wang H."/>
            <person name="Chen T."/>
            <person name="Wang W."/>
            <person name="Yang R."/>
        </authorList>
    </citation>
    <scope>NUCLEOTIDE SEQUENCE [LARGE SCALE GENOMIC DNA]</scope>
    <source>
        <strain evidence="1">TTIB1903HZAU</strain>
        <tissue evidence="1">Muscle</tissue>
    </source>
</reference>
<proteinExistence type="predicted"/>
<dbReference type="InterPro" id="IPR033265">
    <property type="entry name" value="GEMIN4"/>
</dbReference>
<accession>A0A5A9MX67</accession>
<dbReference type="PANTHER" id="PTHR15571:SF2">
    <property type="entry name" value="GEM-ASSOCIATED PROTEIN 4"/>
    <property type="match status" value="1"/>
</dbReference>
<comment type="caution">
    <text evidence="1">The sequence shown here is derived from an EMBL/GenBank/DDBJ whole genome shotgun (WGS) entry which is preliminary data.</text>
</comment>
<dbReference type="Proteomes" id="UP000324632">
    <property type="component" value="Chromosome 25"/>
</dbReference>
<dbReference type="EMBL" id="SOYY01000025">
    <property type="protein sequence ID" value="KAA0702010.1"/>
    <property type="molecule type" value="Genomic_DNA"/>
</dbReference>
<protein>
    <submittedName>
        <fullName evidence="1">Gem-associated protein 4</fullName>
    </submittedName>
</protein>
<dbReference type="PANTHER" id="PTHR15571">
    <property type="entry name" value="GEM-ASSOCIATED PROTEIN 4"/>
    <property type="match status" value="1"/>
</dbReference>
<evidence type="ECO:0000313" key="1">
    <source>
        <dbReference type="EMBL" id="KAA0702010.1"/>
    </source>
</evidence>
<gene>
    <name evidence="1" type="ORF">E1301_Tti007835</name>
</gene>
<dbReference type="GO" id="GO:0032797">
    <property type="term" value="C:SMN complex"/>
    <property type="evidence" value="ECO:0007669"/>
    <property type="project" value="InterPro"/>
</dbReference>
<dbReference type="GO" id="GO:0000387">
    <property type="term" value="P:spliceosomal snRNP assembly"/>
    <property type="evidence" value="ECO:0007669"/>
    <property type="project" value="InterPro"/>
</dbReference>